<protein>
    <recommendedName>
        <fullName evidence="5">RING-CH-type domain-containing protein</fullName>
    </recommendedName>
</protein>
<dbReference type="PANTHER" id="PTHR23012:SF215">
    <property type="entry name" value="RING_FYVE_PHD ZINC FINGER SUPERFAMILY PROTEIN"/>
    <property type="match status" value="1"/>
</dbReference>
<sequence length="329" mass="36026">MGDHVMLHVDRLIAPETTETVAREEDSTPSSESGAVSGEEKEGKENIKVSEEEEPLIQTVDCRICQEEDHLKNLEAPCACSGSLKYAHRACVQRWCNEKGDITCEICHEQYKPGYTAPPRATPDETRIDINGGWIIAGSPLDFHDPRVLAMAAARRQLVDDEYDEYATNASGAAFCRSAALILMALLLLRHAMSLTNANGDEDDASAFFSVSFSPTGCWISLAILRHGLGYKHLATPASKTGQNSPILLPYYVQYLAETSKLLSMDVISLNCKTKFMQYTDNLSQLLEAAALAATELAFILQSGRQRGLHLTLAPDSPATPHQDPEPES</sequence>
<gene>
    <name evidence="6" type="ORF">ZIOFF_052630</name>
</gene>
<evidence type="ECO:0000256" key="3">
    <source>
        <dbReference type="ARBA" id="ARBA00022833"/>
    </source>
</evidence>
<dbReference type="PANTHER" id="PTHR23012">
    <property type="entry name" value="RING/FYVE/PHD ZINC FINGER DOMAIN-CONTAINING"/>
    <property type="match status" value="1"/>
</dbReference>
<name>A0A8J5FKI4_ZINOF</name>
<feature type="domain" description="RING-CH-type" evidence="5">
    <location>
        <begin position="54"/>
        <end position="114"/>
    </location>
</feature>
<dbReference type="SMART" id="SM00744">
    <property type="entry name" value="RINGv"/>
    <property type="match status" value="1"/>
</dbReference>
<keyword evidence="3" id="KW-0862">Zinc</keyword>
<reference evidence="6 7" key="1">
    <citation type="submission" date="2020-08" db="EMBL/GenBank/DDBJ databases">
        <title>Plant Genome Project.</title>
        <authorList>
            <person name="Zhang R.-G."/>
        </authorList>
    </citation>
    <scope>NUCLEOTIDE SEQUENCE [LARGE SCALE GENOMIC DNA]</scope>
    <source>
        <tissue evidence="6">Rhizome</tissue>
    </source>
</reference>
<evidence type="ECO:0000256" key="1">
    <source>
        <dbReference type="ARBA" id="ARBA00022723"/>
    </source>
</evidence>
<evidence type="ECO:0000256" key="4">
    <source>
        <dbReference type="SAM" id="MobiDB-lite"/>
    </source>
</evidence>
<dbReference type="AlphaFoldDB" id="A0A8J5FKI4"/>
<dbReference type="CDD" id="cd16495">
    <property type="entry name" value="RING_CH-C4HC3_MARCH"/>
    <property type="match status" value="1"/>
</dbReference>
<dbReference type="GO" id="GO:0016567">
    <property type="term" value="P:protein ubiquitination"/>
    <property type="evidence" value="ECO:0007669"/>
    <property type="project" value="TreeGrafter"/>
</dbReference>
<feature type="compositionally biased region" description="Basic and acidic residues" evidence="4">
    <location>
        <begin position="1"/>
        <end position="13"/>
    </location>
</feature>
<dbReference type="GO" id="GO:0016020">
    <property type="term" value="C:membrane"/>
    <property type="evidence" value="ECO:0007669"/>
    <property type="project" value="TreeGrafter"/>
</dbReference>
<accession>A0A8J5FKI4</accession>
<dbReference type="Pfam" id="PF12906">
    <property type="entry name" value="RINGv"/>
    <property type="match status" value="1"/>
</dbReference>
<keyword evidence="1" id="KW-0479">Metal-binding</keyword>
<evidence type="ECO:0000313" key="7">
    <source>
        <dbReference type="Proteomes" id="UP000734854"/>
    </source>
</evidence>
<keyword evidence="2" id="KW-0863">Zinc-finger</keyword>
<dbReference type="Proteomes" id="UP000734854">
    <property type="component" value="Unassembled WGS sequence"/>
</dbReference>
<dbReference type="GO" id="GO:0004842">
    <property type="term" value="F:ubiquitin-protein transferase activity"/>
    <property type="evidence" value="ECO:0007669"/>
    <property type="project" value="TreeGrafter"/>
</dbReference>
<dbReference type="InterPro" id="IPR013083">
    <property type="entry name" value="Znf_RING/FYVE/PHD"/>
</dbReference>
<dbReference type="InterPro" id="IPR033275">
    <property type="entry name" value="MARCH-like"/>
</dbReference>
<proteinExistence type="predicted"/>
<dbReference type="PROSITE" id="PS51292">
    <property type="entry name" value="ZF_RING_CH"/>
    <property type="match status" value="1"/>
</dbReference>
<dbReference type="InterPro" id="IPR011016">
    <property type="entry name" value="Znf_RING-CH"/>
</dbReference>
<keyword evidence="7" id="KW-1185">Reference proteome</keyword>
<feature type="region of interest" description="Disordered" evidence="4">
    <location>
        <begin position="1"/>
        <end position="52"/>
    </location>
</feature>
<organism evidence="6 7">
    <name type="scientific">Zingiber officinale</name>
    <name type="common">Ginger</name>
    <name type="synonym">Amomum zingiber</name>
    <dbReference type="NCBI Taxonomy" id="94328"/>
    <lineage>
        <taxon>Eukaryota</taxon>
        <taxon>Viridiplantae</taxon>
        <taxon>Streptophyta</taxon>
        <taxon>Embryophyta</taxon>
        <taxon>Tracheophyta</taxon>
        <taxon>Spermatophyta</taxon>
        <taxon>Magnoliopsida</taxon>
        <taxon>Liliopsida</taxon>
        <taxon>Zingiberales</taxon>
        <taxon>Zingiberaceae</taxon>
        <taxon>Zingiber</taxon>
    </lineage>
</organism>
<comment type="caution">
    <text evidence="6">The sequence shown here is derived from an EMBL/GenBank/DDBJ whole genome shotgun (WGS) entry which is preliminary data.</text>
</comment>
<dbReference type="InterPro" id="IPR022143">
    <property type="entry name" value="DUF3675"/>
</dbReference>
<dbReference type="Gene3D" id="3.30.40.10">
    <property type="entry name" value="Zinc/RING finger domain, C3HC4 (zinc finger)"/>
    <property type="match status" value="1"/>
</dbReference>
<dbReference type="SUPFAM" id="SSF57850">
    <property type="entry name" value="RING/U-box"/>
    <property type="match status" value="1"/>
</dbReference>
<feature type="compositionally biased region" description="Basic and acidic residues" evidence="4">
    <location>
        <begin position="38"/>
        <end position="50"/>
    </location>
</feature>
<evidence type="ECO:0000259" key="5">
    <source>
        <dbReference type="PROSITE" id="PS51292"/>
    </source>
</evidence>
<dbReference type="Pfam" id="PF12428">
    <property type="entry name" value="DUF3675"/>
    <property type="match status" value="1"/>
</dbReference>
<dbReference type="EMBL" id="JACMSC010000014">
    <property type="protein sequence ID" value="KAG6491292.1"/>
    <property type="molecule type" value="Genomic_DNA"/>
</dbReference>
<evidence type="ECO:0000256" key="2">
    <source>
        <dbReference type="ARBA" id="ARBA00022771"/>
    </source>
</evidence>
<dbReference type="FunFam" id="3.30.40.10:FF:000146">
    <property type="entry name" value="RING/FYVE/PHD zinc finger protein"/>
    <property type="match status" value="1"/>
</dbReference>
<dbReference type="GO" id="GO:0008270">
    <property type="term" value="F:zinc ion binding"/>
    <property type="evidence" value="ECO:0007669"/>
    <property type="project" value="UniProtKB-KW"/>
</dbReference>
<evidence type="ECO:0000313" key="6">
    <source>
        <dbReference type="EMBL" id="KAG6491292.1"/>
    </source>
</evidence>